<organism evidence="2 3">
    <name type="scientific">Stentor coeruleus</name>
    <dbReference type="NCBI Taxonomy" id="5963"/>
    <lineage>
        <taxon>Eukaryota</taxon>
        <taxon>Sar</taxon>
        <taxon>Alveolata</taxon>
        <taxon>Ciliophora</taxon>
        <taxon>Postciliodesmatophora</taxon>
        <taxon>Heterotrichea</taxon>
        <taxon>Heterotrichida</taxon>
        <taxon>Stentoridae</taxon>
        <taxon>Stentor</taxon>
    </lineage>
</organism>
<dbReference type="EMBL" id="MPUH01000125">
    <property type="protein sequence ID" value="OMJ89462.1"/>
    <property type="molecule type" value="Genomic_DNA"/>
</dbReference>
<reference evidence="2 3" key="1">
    <citation type="submission" date="2016-11" db="EMBL/GenBank/DDBJ databases">
        <title>The macronuclear genome of Stentor coeruleus: a giant cell with tiny introns.</title>
        <authorList>
            <person name="Slabodnick M."/>
            <person name="Ruby J.G."/>
            <person name="Reiff S.B."/>
            <person name="Swart E.C."/>
            <person name="Gosai S."/>
            <person name="Prabakaran S."/>
            <person name="Witkowska E."/>
            <person name="Larue G.E."/>
            <person name="Fisher S."/>
            <person name="Freeman R.M."/>
            <person name="Gunawardena J."/>
            <person name="Chu W."/>
            <person name="Stover N.A."/>
            <person name="Gregory B.D."/>
            <person name="Nowacki M."/>
            <person name="Derisi J."/>
            <person name="Roy S.W."/>
            <person name="Marshall W.F."/>
            <person name="Sood P."/>
        </authorList>
    </citation>
    <scope>NUCLEOTIDE SEQUENCE [LARGE SCALE GENOMIC DNA]</scope>
    <source>
        <strain evidence="2">WM001</strain>
    </source>
</reference>
<feature type="compositionally biased region" description="Acidic residues" evidence="1">
    <location>
        <begin position="23"/>
        <end position="33"/>
    </location>
</feature>
<dbReference type="AlphaFoldDB" id="A0A1R2CKA6"/>
<keyword evidence="3" id="KW-1185">Reference proteome</keyword>
<comment type="caution">
    <text evidence="2">The sequence shown here is derived from an EMBL/GenBank/DDBJ whole genome shotgun (WGS) entry which is preliminary data.</text>
</comment>
<dbReference type="Proteomes" id="UP000187209">
    <property type="component" value="Unassembled WGS sequence"/>
</dbReference>
<feature type="region of interest" description="Disordered" evidence="1">
    <location>
        <begin position="21"/>
        <end position="45"/>
    </location>
</feature>
<protein>
    <submittedName>
        <fullName evidence="2">Uncharacterized protein</fullName>
    </submittedName>
</protein>
<sequence>MVSTLKKSKWLNTDQVIAKVAEEDVPATDEDSNESMNSYEYSDNSSSPVEEISCFDCFVITLDEVPLEKTSLLSSRTKSSNFRDCISNYKSKSATIIQRFIRARKRRIRGAKLVKALKNSLQNASKRKVFIKIRSWLLSEINAAKIIQKAWKHHKRSINSQISSPRRQLLARAVSIGGTILRINNYIDDIVSRSKSPSPESSLVSNNSPILRHSSLQIKKKSSCINLIPSFYSDDSETIETISSTPLLELSVNQHCKIVSVDLSTCDWESVQEEPPKQGYIMMKKPFKVRIKKKTCKMNLDELEEKCRIDYKEFKSRRIMFVDSCIPQFKEDSAFFTSKR</sequence>
<evidence type="ECO:0000256" key="1">
    <source>
        <dbReference type="SAM" id="MobiDB-lite"/>
    </source>
</evidence>
<proteinExistence type="predicted"/>
<gene>
    <name evidence="2" type="ORF">SteCoe_8358</name>
</gene>
<feature type="compositionally biased region" description="Polar residues" evidence="1">
    <location>
        <begin position="34"/>
        <end position="45"/>
    </location>
</feature>
<evidence type="ECO:0000313" key="2">
    <source>
        <dbReference type="EMBL" id="OMJ89462.1"/>
    </source>
</evidence>
<evidence type="ECO:0000313" key="3">
    <source>
        <dbReference type="Proteomes" id="UP000187209"/>
    </source>
</evidence>
<accession>A0A1R2CKA6</accession>
<name>A0A1R2CKA6_9CILI</name>